<organism evidence="3 4">
    <name type="scientific">Pseudodesulfovibrio profundus</name>
    <dbReference type="NCBI Taxonomy" id="57320"/>
    <lineage>
        <taxon>Bacteria</taxon>
        <taxon>Pseudomonadati</taxon>
        <taxon>Thermodesulfobacteriota</taxon>
        <taxon>Desulfovibrionia</taxon>
        <taxon>Desulfovibrionales</taxon>
        <taxon>Desulfovibrionaceae</taxon>
    </lineage>
</organism>
<feature type="domain" description="Solute-binding protein family 3/N-terminal" evidence="2">
    <location>
        <begin position="35"/>
        <end position="259"/>
    </location>
</feature>
<reference evidence="4" key="1">
    <citation type="submission" date="2017-09" db="EMBL/GenBank/DDBJ databases">
        <authorList>
            <person name="Regsiter A."/>
            <person name="William W."/>
        </authorList>
    </citation>
    <scope>NUCLEOTIDE SEQUENCE [LARGE SCALE GENOMIC DNA]</scope>
    <source>
        <strain evidence="4">500-1</strain>
    </source>
</reference>
<evidence type="ECO:0000259" key="2">
    <source>
        <dbReference type="SMART" id="SM00062"/>
    </source>
</evidence>
<keyword evidence="1" id="KW-0732">Signal</keyword>
<feature type="chain" id="PRO_5012496894" evidence="1">
    <location>
        <begin position="34"/>
        <end position="259"/>
    </location>
</feature>
<dbReference type="Pfam" id="PF00497">
    <property type="entry name" value="SBP_bac_3"/>
    <property type="match status" value="1"/>
</dbReference>
<name>A0A2C8FBG1_9BACT</name>
<feature type="signal peptide" evidence="1">
    <location>
        <begin position="1"/>
        <end position="33"/>
    </location>
</feature>
<keyword evidence="4" id="KW-1185">Reference proteome</keyword>
<dbReference type="PANTHER" id="PTHR38834:SF3">
    <property type="entry name" value="SOLUTE-BINDING PROTEIN FAMILY 3_N-TERMINAL DOMAIN-CONTAINING PROTEIN"/>
    <property type="match status" value="1"/>
</dbReference>
<dbReference type="KEGG" id="pprf:DPRO_2473"/>
<dbReference type="InterPro" id="IPR001638">
    <property type="entry name" value="Solute-binding_3/MltF_N"/>
</dbReference>
<dbReference type="EMBL" id="LT907975">
    <property type="protein sequence ID" value="SOB59381.1"/>
    <property type="molecule type" value="Genomic_DNA"/>
</dbReference>
<dbReference type="SMART" id="SM00062">
    <property type="entry name" value="PBPb"/>
    <property type="match status" value="1"/>
</dbReference>
<sequence>MVKNLFKTTMYINKHCLLLLFIFLFGWASPVQAQTLLAMAEENPPYCYTSKGRPMGVAVELFEKMTQQAQIDCPVESIRFWPWARGYEEVQVNRNAILFPMARTVEREALVQWIGPIQTLKASFIARKASKITFQSIDQVTEKYIVGTIRDSAAEQMLVSMGVAQNKIHSVHSIDLNIRKLLKGRIDLLLVNEAAFFHSLESMGHNADEYEVVHPFLDTTLYFAANKDMDRDVVRRLQKALDSIKNSGQQTTILSKYSM</sequence>
<gene>
    <name evidence="3" type="ORF">DPRO_2473</name>
</gene>
<proteinExistence type="predicted"/>
<accession>A0A2C8FBG1</accession>
<dbReference type="Gene3D" id="3.40.190.10">
    <property type="entry name" value="Periplasmic binding protein-like II"/>
    <property type="match status" value="2"/>
</dbReference>
<protein>
    <submittedName>
        <fullName evidence="3">Bacterial extracellular solute-binding protein, family 3</fullName>
    </submittedName>
</protein>
<evidence type="ECO:0000313" key="4">
    <source>
        <dbReference type="Proteomes" id="UP000219215"/>
    </source>
</evidence>
<dbReference type="SUPFAM" id="SSF53850">
    <property type="entry name" value="Periplasmic binding protein-like II"/>
    <property type="match status" value="1"/>
</dbReference>
<evidence type="ECO:0000256" key="1">
    <source>
        <dbReference type="SAM" id="SignalP"/>
    </source>
</evidence>
<dbReference type="AlphaFoldDB" id="A0A2C8FBG1"/>
<dbReference type="Proteomes" id="UP000219215">
    <property type="component" value="Chromosome DPRO"/>
</dbReference>
<dbReference type="PANTHER" id="PTHR38834">
    <property type="entry name" value="PERIPLASMIC SUBSTRATE BINDING PROTEIN FAMILY 3"/>
    <property type="match status" value="1"/>
</dbReference>
<evidence type="ECO:0000313" key="3">
    <source>
        <dbReference type="EMBL" id="SOB59381.1"/>
    </source>
</evidence>